<evidence type="ECO:0000256" key="1">
    <source>
        <dbReference type="ARBA" id="ARBA00001974"/>
    </source>
</evidence>
<comment type="caution">
    <text evidence="16">The sequence shown here is derived from an EMBL/GenBank/DDBJ whole genome shotgun (WGS) entry which is preliminary data.</text>
</comment>
<keyword evidence="7" id="KW-0274">FAD</keyword>
<evidence type="ECO:0000313" key="16">
    <source>
        <dbReference type="EMBL" id="CAH9420405.1"/>
    </source>
</evidence>
<evidence type="ECO:0000256" key="8">
    <source>
        <dbReference type="ARBA" id="ARBA00022857"/>
    </source>
</evidence>
<comment type="catalytic activity">
    <reaction evidence="15">
        <text>L-lysine + NADPH + O2 = N(6)-hydroxy-L-lysine + NADP(+) + H2O</text>
        <dbReference type="Rhea" id="RHEA:23228"/>
        <dbReference type="ChEBI" id="CHEBI:15377"/>
        <dbReference type="ChEBI" id="CHEBI:15379"/>
        <dbReference type="ChEBI" id="CHEBI:32551"/>
        <dbReference type="ChEBI" id="CHEBI:57783"/>
        <dbReference type="ChEBI" id="CHEBI:57820"/>
        <dbReference type="ChEBI" id="CHEBI:58349"/>
        <dbReference type="EC" id="1.14.13.59"/>
    </reaction>
</comment>
<organism evidence="16 17">
    <name type="scientific">Streptomyces globisporus</name>
    <dbReference type="NCBI Taxonomy" id="1908"/>
    <lineage>
        <taxon>Bacteria</taxon>
        <taxon>Bacillati</taxon>
        <taxon>Actinomycetota</taxon>
        <taxon>Actinomycetes</taxon>
        <taxon>Kitasatosporales</taxon>
        <taxon>Streptomycetaceae</taxon>
        <taxon>Streptomyces</taxon>
    </lineage>
</organism>
<proteinExistence type="inferred from homology"/>
<keyword evidence="6" id="KW-0285">Flavoprotein</keyword>
<evidence type="ECO:0000256" key="6">
    <source>
        <dbReference type="ARBA" id="ARBA00022630"/>
    </source>
</evidence>
<evidence type="ECO:0000256" key="11">
    <source>
        <dbReference type="ARBA" id="ARBA00029939"/>
    </source>
</evidence>
<evidence type="ECO:0000313" key="17">
    <source>
        <dbReference type="Proteomes" id="UP001154015"/>
    </source>
</evidence>
<accession>A0ABN8VC16</accession>
<feature type="non-terminal residue" evidence="16">
    <location>
        <position position="39"/>
    </location>
</feature>
<comment type="pathway">
    <text evidence="2">Siderophore biosynthesis.</text>
</comment>
<dbReference type="Gene3D" id="3.50.50.60">
    <property type="entry name" value="FAD/NAD(P)-binding domain"/>
    <property type="match status" value="1"/>
</dbReference>
<comment type="cofactor">
    <cofactor evidence="1">
        <name>FAD</name>
        <dbReference type="ChEBI" id="CHEBI:57692"/>
    </cofactor>
</comment>
<reference evidence="16" key="1">
    <citation type="submission" date="2022-03" db="EMBL/GenBank/DDBJ databases">
        <authorList>
            <person name="Leyn A S."/>
        </authorList>
    </citation>
    <scope>NUCLEOTIDE SEQUENCE</scope>
    <source>
        <strain evidence="16">Streptomyces globisporus 4-3</strain>
    </source>
</reference>
<evidence type="ECO:0000256" key="9">
    <source>
        <dbReference type="ARBA" id="ARBA00023002"/>
    </source>
</evidence>
<evidence type="ECO:0000256" key="12">
    <source>
        <dbReference type="ARBA" id="ARBA00031158"/>
    </source>
</evidence>
<evidence type="ECO:0000256" key="2">
    <source>
        <dbReference type="ARBA" id="ARBA00004924"/>
    </source>
</evidence>
<comment type="similarity">
    <text evidence="3">Belongs to the lysine N(6)-hydroxylase/L-ornithine N(5)-oxygenase family.</text>
</comment>
<dbReference type="Pfam" id="PF13434">
    <property type="entry name" value="Lys_Orn_oxgnase"/>
    <property type="match status" value="1"/>
</dbReference>
<evidence type="ECO:0000256" key="14">
    <source>
        <dbReference type="ARBA" id="ARBA00032738"/>
    </source>
</evidence>
<keyword evidence="9" id="KW-0560">Oxidoreductase</keyword>
<dbReference type="RefSeq" id="WP_318575742.1">
    <property type="nucleotide sequence ID" value="NZ_CAKXYP010000057.1"/>
</dbReference>
<keyword evidence="10 16" id="KW-0503">Monooxygenase</keyword>
<keyword evidence="8" id="KW-0521">NADP</keyword>
<gene>
    <name evidence="16" type="ORF">SGL43_07465</name>
</gene>
<protein>
    <recommendedName>
        <fullName evidence="5">L-lysine N6-monooxygenase MbtG</fullName>
        <ecNumber evidence="4">1.14.13.59</ecNumber>
    </recommendedName>
    <alternativeName>
        <fullName evidence="14">Lysine 6-N-hydroxylase</fullName>
    </alternativeName>
    <alternativeName>
        <fullName evidence="13">Lysine N6-hydroxylase</fullName>
    </alternativeName>
    <alternativeName>
        <fullName evidence="11">Lysine-N-oxygenase</fullName>
    </alternativeName>
    <alternativeName>
        <fullName evidence="12">Mycobactin synthase protein G</fullName>
    </alternativeName>
</protein>
<evidence type="ECO:0000256" key="15">
    <source>
        <dbReference type="ARBA" id="ARBA00048407"/>
    </source>
</evidence>
<keyword evidence="17" id="KW-1185">Reference proteome</keyword>
<dbReference type="InterPro" id="IPR036188">
    <property type="entry name" value="FAD/NAD-bd_sf"/>
</dbReference>
<dbReference type="EC" id="1.14.13.59" evidence="4"/>
<dbReference type="Proteomes" id="UP001154015">
    <property type="component" value="Unassembled WGS sequence"/>
</dbReference>
<evidence type="ECO:0000256" key="5">
    <source>
        <dbReference type="ARBA" id="ARBA00016406"/>
    </source>
</evidence>
<evidence type="ECO:0000256" key="10">
    <source>
        <dbReference type="ARBA" id="ARBA00023033"/>
    </source>
</evidence>
<name>A0ABN8VC16_STRGL</name>
<evidence type="ECO:0000256" key="4">
    <source>
        <dbReference type="ARBA" id="ARBA00013076"/>
    </source>
</evidence>
<dbReference type="EMBL" id="CAKXYP010000057">
    <property type="protein sequence ID" value="CAH9420405.1"/>
    <property type="molecule type" value="Genomic_DNA"/>
</dbReference>
<evidence type="ECO:0000256" key="7">
    <source>
        <dbReference type="ARBA" id="ARBA00022827"/>
    </source>
</evidence>
<dbReference type="GO" id="GO:0004497">
    <property type="term" value="F:monooxygenase activity"/>
    <property type="evidence" value="ECO:0007669"/>
    <property type="project" value="UniProtKB-KW"/>
</dbReference>
<sequence length="39" mass="4057">MTDRPAHEPDQPHDLVGIGIGPFNLSLAALAHAIPATPD</sequence>
<evidence type="ECO:0000256" key="3">
    <source>
        <dbReference type="ARBA" id="ARBA00007588"/>
    </source>
</evidence>
<dbReference type="InterPro" id="IPR025700">
    <property type="entry name" value="Lys/Orn_oxygenase"/>
</dbReference>
<evidence type="ECO:0000256" key="13">
    <source>
        <dbReference type="ARBA" id="ARBA00032493"/>
    </source>
</evidence>